<dbReference type="Proteomes" id="UP001176517">
    <property type="component" value="Unassembled WGS sequence"/>
</dbReference>
<feature type="compositionally biased region" description="Basic and acidic residues" evidence="1">
    <location>
        <begin position="13"/>
        <end position="25"/>
    </location>
</feature>
<keyword evidence="3" id="KW-1185">Reference proteome</keyword>
<organism evidence="2 3">
    <name type="scientific">Tilletia horrida</name>
    <dbReference type="NCBI Taxonomy" id="155126"/>
    <lineage>
        <taxon>Eukaryota</taxon>
        <taxon>Fungi</taxon>
        <taxon>Dikarya</taxon>
        <taxon>Basidiomycota</taxon>
        <taxon>Ustilaginomycotina</taxon>
        <taxon>Exobasidiomycetes</taxon>
        <taxon>Tilletiales</taxon>
        <taxon>Tilletiaceae</taxon>
        <taxon>Tilletia</taxon>
    </lineage>
</organism>
<dbReference type="Pfam" id="PF07818">
    <property type="entry name" value="HCNGP"/>
    <property type="match status" value="1"/>
</dbReference>
<accession>A0AAN6JRB4</accession>
<feature type="compositionally biased region" description="Basic and acidic residues" evidence="1">
    <location>
        <begin position="290"/>
        <end position="326"/>
    </location>
</feature>
<evidence type="ECO:0008006" key="4">
    <source>
        <dbReference type="Google" id="ProtNLM"/>
    </source>
</evidence>
<gene>
    <name evidence="2" type="ORF">OC846_003468</name>
</gene>
<feature type="region of interest" description="Disordered" evidence="1">
    <location>
        <begin position="264"/>
        <end position="335"/>
    </location>
</feature>
<sequence length="335" mass="37050">MDALVSYSDEEVEDRKPSKRIKTEPHEDVTVALSRAEITKVPPKAGPGASLLPKREVHSPSIPSRVGSTSSTPLVVRQHRPPVDNPKETKTLPRAPEAVQAGSSKDRFILPALTGVSADRSPLASWKGKERARDEEDSAMTPAELEAAYRRLVRPEPNRSGDPEWGLPMVPREGADPKLEGKLANFHTLKTEGTHFNTSLMRSHAFHNPHIYAKLVSFVDIEETGSNYPAMTSPGAWNPYDPELLRTGDAHTIAEEQKRLAEAKQAAQAPGKRSQIAFTSSSSKSASSKEPQRSRTTSSRDHARDRDSHRDSHRERVSTGAKDADRLRKRLLPHR</sequence>
<reference evidence="2" key="1">
    <citation type="journal article" date="2023" name="PhytoFront">
        <title>Draft Genome Resources of Seven Strains of Tilletia horrida, Causal Agent of Kernel Smut of Rice.</title>
        <authorList>
            <person name="Khanal S."/>
            <person name="Antony Babu S."/>
            <person name="Zhou X.G."/>
        </authorList>
    </citation>
    <scope>NUCLEOTIDE SEQUENCE</scope>
    <source>
        <strain evidence="2">TX6</strain>
    </source>
</reference>
<dbReference type="PANTHER" id="PTHR13464:SF0">
    <property type="entry name" value="SAP30-BINDING PROTEIN"/>
    <property type="match status" value="1"/>
</dbReference>
<dbReference type="GO" id="GO:0006355">
    <property type="term" value="P:regulation of DNA-templated transcription"/>
    <property type="evidence" value="ECO:0007669"/>
    <property type="project" value="InterPro"/>
</dbReference>
<evidence type="ECO:0000313" key="2">
    <source>
        <dbReference type="EMBL" id="KAK0550991.1"/>
    </source>
</evidence>
<dbReference type="AlphaFoldDB" id="A0AAN6JRB4"/>
<comment type="caution">
    <text evidence="2">The sequence shown here is derived from an EMBL/GenBank/DDBJ whole genome shotgun (WGS) entry which is preliminary data.</text>
</comment>
<protein>
    <recommendedName>
        <fullName evidence="4">HCNGP-domain-containing protein</fullName>
    </recommendedName>
</protein>
<name>A0AAN6JRB4_9BASI</name>
<dbReference type="EMBL" id="JAPDMZ010000084">
    <property type="protein sequence ID" value="KAK0550991.1"/>
    <property type="molecule type" value="Genomic_DNA"/>
</dbReference>
<dbReference type="PANTHER" id="PTHR13464">
    <property type="entry name" value="TRANSCRIPTIONAL REGULATOR PROTEIN HCNGP"/>
    <property type="match status" value="1"/>
</dbReference>
<feature type="region of interest" description="Disordered" evidence="1">
    <location>
        <begin position="1"/>
        <end position="25"/>
    </location>
</feature>
<evidence type="ECO:0000256" key="1">
    <source>
        <dbReference type="SAM" id="MobiDB-lite"/>
    </source>
</evidence>
<feature type="compositionally biased region" description="Low complexity" evidence="1">
    <location>
        <begin position="280"/>
        <end position="289"/>
    </location>
</feature>
<dbReference type="InterPro" id="IPR012479">
    <property type="entry name" value="SAP30BP"/>
</dbReference>
<feature type="compositionally biased region" description="Basic and acidic residues" evidence="1">
    <location>
        <begin position="81"/>
        <end position="91"/>
    </location>
</feature>
<proteinExistence type="predicted"/>
<dbReference type="GO" id="GO:0005634">
    <property type="term" value="C:nucleus"/>
    <property type="evidence" value="ECO:0007669"/>
    <property type="project" value="TreeGrafter"/>
</dbReference>
<feature type="region of interest" description="Disordered" evidence="1">
    <location>
        <begin position="38"/>
        <end position="103"/>
    </location>
</feature>
<evidence type="ECO:0000313" key="3">
    <source>
        <dbReference type="Proteomes" id="UP001176517"/>
    </source>
</evidence>